<dbReference type="InterPro" id="IPR001763">
    <property type="entry name" value="Rhodanese-like_dom"/>
</dbReference>
<dbReference type="KEGG" id="ddf:DEFDS_2080"/>
<dbReference type="eggNOG" id="COG2603">
    <property type="taxonomic scope" value="Bacteria"/>
</dbReference>
<evidence type="ECO:0000259" key="2">
    <source>
        <dbReference type="PROSITE" id="PS50206"/>
    </source>
</evidence>
<dbReference type="GO" id="GO:0043828">
    <property type="term" value="F:tRNA 2-selenouridine synthase activity"/>
    <property type="evidence" value="ECO:0007669"/>
    <property type="project" value="InterPro"/>
</dbReference>
<dbReference type="Pfam" id="PF26341">
    <property type="entry name" value="AAA_SelU"/>
    <property type="match status" value="1"/>
</dbReference>
<dbReference type="OrthoDB" id="9808735at2"/>
<dbReference type="InterPro" id="IPR058840">
    <property type="entry name" value="AAA_SelU"/>
</dbReference>
<dbReference type="RefSeq" id="WP_013008774.1">
    <property type="nucleotide sequence ID" value="NC_013939.1"/>
</dbReference>
<dbReference type="NCBIfam" id="TIGR03167">
    <property type="entry name" value="tRNA_sel_U_synt"/>
    <property type="match status" value="1"/>
</dbReference>
<dbReference type="PROSITE" id="PS50206">
    <property type="entry name" value="RHODANESE_3"/>
    <property type="match status" value="1"/>
</dbReference>
<dbReference type="SUPFAM" id="SSF52540">
    <property type="entry name" value="P-loop containing nucleoside triphosphate hydrolases"/>
    <property type="match status" value="1"/>
</dbReference>
<dbReference type="InterPro" id="IPR036873">
    <property type="entry name" value="Rhodanese-like_dom_sf"/>
</dbReference>
<dbReference type="NCBIfam" id="NF008752">
    <property type="entry name" value="PRK11784.1-4"/>
    <property type="match status" value="1"/>
</dbReference>
<organism evidence="3 4">
    <name type="scientific">Deferribacter desulfuricans (strain DSM 14783 / JCM 11476 / NBRC 101012 / SSM1)</name>
    <dbReference type="NCBI Taxonomy" id="639282"/>
    <lineage>
        <taxon>Bacteria</taxon>
        <taxon>Pseudomonadati</taxon>
        <taxon>Deferribacterota</taxon>
        <taxon>Deferribacteres</taxon>
        <taxon>Deferribacterales</taxon>
        <taxon>Deferribacteraceae</taxon>
        <taxon>Deferribacter</taxon>
    </lineage>
</organism>
<dbReference type="InterPro" id="IPR027417">
    <property type="entry name" value="P-loop_NTPase"/>
</dbReference>
<dbReference type="HOGENOM" id="CLU_043456_0_0_0"/>
<dbReference type="PANTHER" id="PTHR30401">
    <property type="entry name" value="TRNA 2-SELENOURIDINE SYNTHASE"/>
    <property type="match status" value="1"/>
</dbReference>
<name>D3P9Y9_DEFDS</name>
<dbReference type="GO" id="GO:0002098">
    <property type="term" value="P:tRNA wobble uridine modification"/>
    <property type="evidence" value="ECO:0007669"/>
    <property type="project" value="InterPro"/>
</dbReference>
<dbReference type="SMART" id="SM00450">
    <property type="entry name" value="RHOD"/>
    <property type="match status" value="1"/>
</dbReference>
<dbReference type="AlphaFoldDB" id="D3P9Y9"/>
<feature type="domain" description="Rhodanese" evidence="2">
    <location>
        <begin position="16"/>
        <end position="138"/>
    </location>
</feature>
<dbReference type="PANTHER" id="PTHR30401:SF0">
    <property type="entry name" value="TRNA 2-SELENOURIDINE SYNTHASE"/>
    <property type="match status" value="1"/>
</dbReference>
<dbReference type="STRING" id="639282.DEFDS_2080"/>
<dbReference type="SUPFAM" id="SSF52821">
    <property type="entry name" value="Rhodanese/Cell cycle control phosphatase"/>
    <property type="match status" value="1"/>
</dbReference>
<evidence type="ECO:0000256" key="1">
    <source>
        <dbReference type="ARBA" id="ARBA00023266"/>
    </source>
</evidence>
<keyword evidence="4" id="KW-1185">Reference proteome</keyword>
<evidence type="ECO:0000313" key="4">
    <source>
        <dbReference type="Proteomes" id="UP000001520"/>
    </source>
</evidence>
<dbReference type="EMBL" id="AP011529">
    <property type="protein sequence ID" value="BAI81529.1"/>
    <property type="molecule type" value="Genomic_DNA"/>
</dbReference>
<reference evidence="3 4" key="1">
    <citation type="journal article" date="2010" name="DNA Res.">
        <title>Bacterial lifestyle in a deep-sea hydrothermal vent chimney revealed by the genome sequence of the thermophilic bacterium Deferribacter desulfuricans SSM1.</title>
        <authorList>
            <person name="Takaki Y."/>
            <person name="Shimamura S."/>
            <person name="Nakagawa S."/>
            <person name="Fukuhara Y."/>
            <person name="Horikawa H."/>
            <person name="Ankai A."/>
            <person name="Harada T."/>
            <person name="Hosoyama A."/>
            <person name="Oguchi A."/>
            <person name="Fukui S."/>
            <person name="Fujita N."/>
            <person name="Takami H."/>
            <person name="Takai K."/>
        </authorList>
    </citation>
    <scope>NUCLEOTIDE SEQUENCE [LARGE SCALE GENOMIC DNA]</scope>
    <source>
        <strain evidence="4">DSM 14783 / JCM 11476 / NBRC 101012 / SSM1</strain>
    </source>
</reference>
<keyword evidence="1" id="KW-0711">Selenium</keyword>
<proteinExistence type="predicted"/>
<evidence type="ECO:0000313" key="3">
    <source>
        <dbReference type="EMBL" id="BAI81529.1"/>
    </source>
</evidence>
<dbReference type="InterPro" id="IPR017582">
    <property type="entry name" value="SelU"/>
</dbReference>
<accession>D3P9Y9</accession>
<dbReference type="NCBIfam" id="NF008750">
    <property type="entry name" value="PRK11784.1-2"/>
    <property type="match status" value="1"/>
</dbReference>
<dbReference type="Gene3D" id="3.40.250.10">
    <property type="entry name" value="Rhodanese-like domain"/>
    <property type="match status" value="1"/>
</dbReference>
<sequence>MLYIKRIDLDYILTKGIENCNLIDVRSPSEYLEDHIPTAVNIPLLDDNERAIVGTIYKKEGSNKAKLKGVEIVSPKIPQFINKIKKLVDNGKETVIYCWRGGDRSEAMCAFAKLAGLNVSKLAGGYKIFRKFVYNFFTSKFSLEYKPKIIVMYGPTGSAKTKILEELFKEGYPVINLEKHACHKGSSFGFIGEKGFDSITQKKFESRLWYNFYLLNYPKYILIEGESKKIGKVTIPDTLFSLMNSGISILTEPSLEFRVKYTLENYLPFTDINSITKALDKIKKYLGKKRSEQLINFYKNQKYEYFVKDLLENYYDPLYYKSLPDKIEYKISYNTIDEGIKNVKKILQSVFNNSCTINS</sequence>
<dbReference type="Pfam" id="PF00581">
    <property type="entry name" value="Rhodanese"/>
    <property type="match status" value="1"/>
</dbReference>
<protein>
    <submittedName>
        <fullName evidence="3">Rhodanese domain protein</fullName>
    </submittedName>
</protein>
<dbReference type="Proteomes" id="UP000001520">
    <property type="component" value="Chromosome"/>
</dbReference>
<gene>
    <name evidence="3" type="ordered locus">DEFDS_2080</name>
</gene>